<reference evidence="2 3" key="1">
    <citation type="submission" date="2018-07" db="EMBL/GenBank/DDBJ databases">
        <title>Genome sequencing of oomycete isolates from Chile give support for New Zealand origin for Phytophthora kernoviae and make available the first Nothophytophthora sp. genome.</title>
        <authorList>
            <person name="Studholme D.J."/>
            <person name="Sanfuentes E."/>
            <person name="Panda P."/>
            <person name="Hill R."/>
            <person name="Sambles C."/>
            <person name="Grant M."/>
            <person name="Williams N.M."/>
            <person name="Mcdougal R.L."/>
        </authorList>
    </citation>
    <scope>NUCLEOTIDE SEQUENCE [LARGE SCALE GENOMIC DNA]</scope>
    <source>
        <strain evidence="2">Chile6</strain>
    </source>
</reference>
<feature type="region of interest" description="Disordered" evidence="1">
    <location>
        <begin position="297"/>
        <end position="326"/>
    </location>
</feature>
<protein>
    <recommendedName>
        <fullName evidence="4">M96 mating-specific protein family</fullName>
    </recommendedName>
</protein>
<comment type="caution">
    <text evidence="2">The sequence shown here is derived from an EMBL/GenBank/DDBJ whole genome shotgun (WGS) entry which is preliminary data.</text>
</comment>
<dbReference type="PANTHER" id="PTHR35796">
    <property type="entry name" value="HYPOTHETICAL CYTOSOLIC PROTEIN"/>
    <property type="match status" value="1"/>
</dbReference>
<name>A0A3F2RWQ9_9STRA</name>
<sequence length="706" mass="78773">MDIRADATDFQQLLEYLDVAYHDVEAVLAANGLATMEITQHDVHIREGVDGMYLEVFSNKAIPFGLRAAAEATWNYFKGSKKHRGNLYAKEAQQNLETPYTIIEHFTKELLAGNSSTDVRVKQVVRQYVEAEREVVVWVAIVAPLETTRKSFKPYAGFTSHHCNYAVIKHAKASTSEQELSLLQLVSHITVNTKDDTISDPKYVRVLTDVLLSNTAGNMRALMAFLAEDDDAMHAFEAVLSFVDDFVTDANASSVNNAAEIHESIDDKSEIPSLVELSPDPNAVHSESVSTAAIVSAGTSGGNNARTIATSNKSGPDSARARRRAADNARKKMLRKAGVYGNPNRARNERKLEIAYLSEKVGQLELELGQLQDKPEQALMAVVTMETQEDGENARASTSEAEVSSIWKGLATRQRYRREKAERENVRLKIIIESQIKVAKSFESLLVKRAQEQMAKCSSIQTPDTHPGRTLDFRTDAAEFQDLLEHLDAAYRNVDAIFAANGLADMEMTQQDVHVREGVDGMYLEVFSNKVIPFGLQTTADATWNHFKGSEKHRGILYAKAAQNLETPDTIIENFSKELFAENSSTDVRVKQIVRRYVEAERVVIVWVATLTPVEIKRKMFEPYAGLTSHHRNYAVIKRPKASTTEQELSLLQLVSHVSLGTKDAAIYDAKFVRTFTDFLLSNAARNIKADQELIENVLMDQTLNV</sequence>
<evidence type="ECO:0008006" key="4">
    <source>
        <dbReference type="Google" id="ProtNLM"/>
    </source>
</evidence>
<organism evidence="2 3">
    <name type="scientific">Phytophthora kernoviae</name>
    <dbReference type="NCBI Taxonomy" id="325452"/>
    <lineage>
        <taxon>Eukaryota</taxon>
        <taxon>Sar</taxon>
        <taxon>Stramenopiles</taxon>
        <taxon>Oomycota</taxon>
        <taxon>Peronosporomycetes</taxon>
        <taxon>Peronosporales</taxon>
        <taxon>Peronosporaceae</taxon>
        <taxon>Phytophthora</taxon>
    </lineage>
</organism>
<evidence type="ECO:0000313" key="2">
    <source>
        <dbReference type="EMBL" id="RLN65754.1"/>
    </source>
</evidence>
<dbReference type="AlphaFoldDB" id="A0A3F2RWQ9"/>
<evidence type="ECO:0000256" key="1">
    <source>
        <dbReference type="SAM" id="MobiDB-lite"/>
    </source>
</evidence>
<gene>
    <name evidence="2" type="ORF">BBP00_00002655</name>
</gene>
<dbReference type="EMBL" id="MBDO02000048">
    <property type="protein sequence ID" value="RLN65754.1"/>
    <property type="molecule type" value="Genomic_DNA"/>
</dbReference>
<dbReference type="PANTHER" id="PTHR35796:SF3">
    <property type="entry name" value="BHLH DOMAIN-CONTAINING PROTEIN"/>
    <property type="match status" value="1"/>
</dbReference>
<dbReference type="Proteomes" id="UP000277300">
    <property type="component" value="Unassembled WGS sequence"/>
</dbReference>
<proteinExistence type="predicted"/>
<feature type="compositionally biased region" description="Polar residues" evidence="1">
    <location>
        <begin position="302"/>
        <end position="315"/>
    </location>
</feature>
<accession>A0A3F2RWQ9</accession>
<dbReference type="OrthoDB" id="128190at2759"/>
<evidence type="ECO:0000313" key="3">
    <source>
        <dbReference type="Proteomes" id="UP000277300"/>
    </source>
</evidence>